<dbReference type="OrthoDB" id="943693at2"/>
<gene>
    <name evidence="1" type="ORF">EI427_10230</name>
</gene>
<protein>
    <submittedName>
        <fullName evidence="1">Uncharacterized protein</fullName>
    </submittedName>
</protein>
<reference evidence="1 2" key="1">
    <citation type="submission" date="2018-12" db="EMBL/GenBank/DDBJ databases">
        <title>Flammeovirga pectinis sp. nov., isolated from the gut of the Korean scallop, Patinopecten yessoensis.</title>
        <authorList>
            <person name="Bae J.-W."/>
            <person name="Jeong Y.-S."/>
            <person name="Kang W."/>
        </authorList>
    </citation>
    <scope>NUCLEOTIDE SEQUENCE [LARGE SCALE GENOMIC DNA]</scope>
    <source>
        <strain evidence="1 2">L12M1</strain>
    </source>
</reference>
<dbReference type="KEGG" id="fll:EI427_10230"/>
<evidence type="ECO:0000313" key="1">
    <source>
        <dbReference type="EMBL" id="AZQ62600.1"/>
    </source>
</evidence>
<dbReference type="AlphaFoldDB" id="A0A3Q9FQT9"/>
<name>A0A3Q9FQT9_9BACT</name>
<keyword evidence="2" id="KW-1185">Reference proteome</keyword>
<evidence type="ECO:0000313" key="2">
    <source>
        <dbReference type="Proteomes" id="UP000267268"/>
    </source>
</evidence>
<sequence length="268" mass="31053">MKVQEELESLILLLNQKKINYTFDFDTLISPYPWLNISAYSIAIHYICPSEKTKYWHTPTSLIDLPLTLNGNKIIHLWQDTWVNHRTACISRIMGVLGMSEVIYARKLTTKRIDIHTLNNFLKKNHTNLPTTAKIKFGLYLENELYAVASFSGKRKMNDRDGLVHQSYEMIRYCNKNGTTVIGGLGKLLKHFIVEYSPDDIMTYTDSDWSNGISFEKLGFKLLEQTSAFTFYWNCNEKCKFTKVEMGNFPVYNNGSNKFILNLNTINV</sequence>
<dbReference type="EMBL" id="CP034562">
    <property type="protein sequence ID" value="AZQ62600.1"/>
    <property type="molecule type" value="Genomic_DNA"/>
</dbReference>
<dbReference type="Proteomes" id="UP000267268">
    <property type="component" value="Chromosome 1"/>
</dbReference>
<dbReference type="RefSeq" id="WP_126614262.1">
    <property type="nucleotide sequence ID" value="NZ_CP034562.1"/>
</dbReference>
<accession>A0A3Q9FQT9</accession>
<proteinExistence type="predicted"/>
<organism evidence="1 2">
    <name type="scientific">Flammeovirga pectinis</name>
    <dbReference type="NCBI Taxonomy" id="2494373"/>
    <lineage>
        <taxon>Bacteria</taxon>
        <taxon>Pseudomonadati</taxon>
        <taxon>Bacteroidota</taxon>
        <taxon>Cytophagia</taxon>
        <taxon>Cytophagales</taxon>
        <taxon>Flammeovirgaceae</taxon>
        <taxon>Flammeovirga</taxon>
    </lineage>
</organism>